<dbReference type="GeneID" id="86061267"/>
<gene>
    <name evidence="1" type="ORF">DFR60_104248</name>
</gene>
<dbReference type="Pfam" id="PF10934">
    <property type="entry name" value="Sheath_initiator"/>
    <property type="match status" value="1"/>
</dbReference>
<dbReference type="InterPro" id="IPR020288">
    <property type="entry name" value="Sheath_initiator"/>
</dbReference>
<comment type="caution">
    <text evidence="1">The sequence shown here is derived from an EMBL/GenBank/DDBJ whole genome shotgun (WGS) entry which is preliminary data.</text>
</comment>
<dbReference type="RefSeq" id="WP_110322741.1">
    <property type="nucleotide sequence ID" value="NZ_JAQETU010000015.1"/>
</dbReference>
<name>A0A2V3Y7B7_9FIRM</name>
<organism evidence="1 2">
    <name type="scientific">Hungatella effluvii</name>
    <dbReference type="NCBI Taxonomy" id="1096246"/>
    <lineage>
        <taxon>Bacteria</taxon>
        <taxon>Bacillati</taxon>
        <taxon>Bacillota</taxon>
        <taxon>Clostridia</taxon>
        <taxon>Lachnospirales</taxon>
        <taxon>Lachnospiraceae</taxon>
        <taxon>Hungatella</taxon>
    </lineage>
</organism>
<protein>
    <submittedName>
        <fullName evidence="1">Uncharacterized protein DUF2634</fullName>
    </submittedName>
</protein>
<dbReference type="Gene3D" id="3.10.450.40">
    <property type="match status" value="1"/>
</dbReference>
<dbReference type="AlphaFoldDB" id="A0A2V3Y7B7"/>
<dbReference type="SUPFAM" id="SSF160719">
    <property type="entry name" value="gpW/gp25-like"/>
    <property type="match status" value="1"/>
</dbReference>
<proteinExistence type="predicted"/>
<dbReference type="EMBL" id="QJKD01000004">
    <property type="protein sequence ID" value="PXX54422.1"/>
    <property type="molecule type" value="Genomic_DNA"/>
</dbReference>
<evidence type="ECO:0000313" key="2">
    <source>
        <dbReference type="Proteomes" id="UP000248057"/>
    </source>
</evidence>
<keyword evidence="2" id="KW-1185">Reference proteome</keyword>
<sequence>MLPETGNILKQDFKIRQMPSKTYRLNVMGVSDNTEGIEIKRISGMLDGLEAVKQTIFCILNTERFDCLIYSWNYGVELNGLFGKPLGVAKSKLKKRIREALTRDDRIVSVDAFSFTTEGRKLLVSFRVQTKFGTVDTQKEVEI</sequence>
<evidence type="ECO:0000313" key="1">
    <source>
        <dbReference type="EMBL" id="PXX54422.1"/>
    </source>
</evidence>
<reference evidence="1 2" key="1">
    <citation type="submission" date="2018-05" db="EMBL/GenBank/DDBJ databases">
        <title>Genomic Encyclopedia of Type Strains, Phase IV (KMG-IV): sequencing the most valuable type-strain genomes for metagenomic binning, comparative biology and taxonomic classification.</title>
        <authorList>
            <person name="Goeker M."/>
        </authorList>
    </citation>
    <scope>NUCLEOTIDE SEQUENCE [LARGE SCALE GENOMIC DNA]</scope>
    <source>
        <strain evidence="1 2">DSM 24995</strain>
    </source>
</reference>
<accession>A0A2V3Y7B7</accession>
<dbReference type="Proteomes" id="UP000248057">
    <property type="component" value="Unassembled WGS sequence"/>
</dbReference>